<feature type="compositionally biased region" description="Basic and acidic residues" evidence="1">
    <location>
        <begin position="175"/>
        <end position="189"/>
    </location>
</feature>
<evidence type="ECO:0000256" key="1">
    <source>
        <dbReference type="SAM" id="MobiDB-lite"/>
    </source>
</evidence>
<keyword evidence="3" id="KW-1185">Reference proteome</keyword>
<evidence type="ECO:0000313" key="3">
    <source>
        <dbReference type="Proteomes" id="UP000264120"/>
    </source>
</evidence>
<organism evidence="2 3">
    <name type="scientific">Komagataeibacter saccharivorans</name>
    <dbReference type="NCBI Taxonomy" id="265959"/>
    <lineage>
        <taxon>Bacteria</taxon>
        <taxon>Pseudomonadati</taxon>
        <taxon>Pseudomonadota</taxon>
        <taxon>Alphaproteobacteria</taxon>
        <taxon>Acetobacterales</taxon>
        <taxon>Acetobacteraceae</taxon>
        <taxon>Komagataeibacter</taxon>
    </lineage>
</organism>
<dbReference type="KEGG" id="ksc:CD178_02999"/>
<accession>A0A347WFV0</accession>
<reference evidence="2 3" key="1">
    <citation type="submission" date="2017-08" db="EMBL/GenBank/DDBJ databases">
        <title>Complete genome sequence of Gluconacetobacter saccharivorans CV1 isolated from Fermented Vinegar.</title>
        <authorList>
            <person name="Kim S.-Y."/>
        </authorList>
    </citation>
    <scope>NUCLEOTIDE SEQUENCE [LARGE SCALE GENOMIC DNA]</scope>
    <source>
        <strain evidence="2 3">CV1</strain>
        <plasmid evidence="2 3">unnamed1</plasmid>
    </source>
</reference>
<protein>
    <submittedName>
        <fullName evidence="2">Uncharacterized protein</fullName>
    </submittedName>
</protein>
<dbReference type="Proteomes" id="UP000264120">
    <property type="component" value="Plasmid unnamed1"/>
</dbReference>
<dbReference type="EMBL" id="CP023037">
    <property type="protein sequence ID" value="AXY23743.1"/>
    <property type="molecule type" value="Genomic_DNA"/>
</dbReference>
<gene>
    <name evidence="2" type="ORF">CD178_02999</name>
</gene>
<evidence type="ECO:0000313" key="2">
    <source>
        <dbReference type="EMBL" id="AXY23743.1"/>
    </source>
</evidence>
<dbReference type="AlphaFoldDB" id="A0A347WFV0"/>
<geneLocation type="plasmid" evidence="2 3">
    <name>unnamed1</name>
</geneLocation>
<feature type="region of interest" description="Disordered" evidence="1">
    <location>
        <begin position="175"/>
        <end position="204"/>
    </location>
</feature>
<keyword evidence="2" id="KW-0614">Plasmid</keyword>
<sequence>MFLFQQDTRSRARGQNGAQVFRRDRLDTGCCGNFQGTQDRIGCARKYPHNGIKQFQRRRREPAHRQRDLVRRVHGYALGQQVGKQDEHARYQHEAERRGQRLRRCDAQAPVDQILVQRRGDHAGTDDTAQNPDRVKTYLQDGNDLPAVAPQFQERDRPFITRFRAGLEPHIAGCGKRDFGKRNKNIKRDQHNKRYQPRQKQNHTAPMEEYLIHHIMNWRLPNRIKVFGPGIFC</sequence>
<name>A0A347WFV0_9PROT</name>
<proteinExistence type="predicted"/>
<feature type="compositionally biased region" description="Basic residues" evidence="1">
    <location>
        <begin position="190"/>
        <end position="201"/>
    </location>
</feature>